<keyword evidence="2" id="KW-1185">Reference proteome</keyword>
<dbReference type="EMBL" id="OZ019900">
    <property type="protein sequence ID" value="CAK9234380.1"/>
    <property type="molecule type" value="Genomic_DNA"/>
</dbReference>
<evidence type="ECO:0000313" key="1">
    <source>
        <dbReference type="EMBL" id="CAK9234380.1"/>
    </source>
</evidence>
<gene>
    <name evidence="1" type="ORF">CSSPTR1EN2_LOCUS22188</name>
</gene>
<protein>
    <submittedName>
        <fullName evidence="1">Uncharacterized protein</fullName>
    </submittedName>
</protein>
<dbReference type="PANTHER" id="PTHR37067">
    <property type="entry name" value="PX DOMAIN-CONTAINING PROTEIN"/>
    <property type="match status" value="1"/>
</dbReference>
<dbReference type="PANTHER" id="PTHR37067:SF3">
    <property type="entry name" value="PX DOMAIN-CONTAINING PROTEIN"/>
    <property type="match status" value="1"/>
</dbReference>
<dbReference type="Proteomes" id="UP001497512">
    <property type="component" value="Chromosome 8"/>
</dbReference>
<reference evidence="1" key="1">
    <citation type="submission" date="2024-02" db="EMBL/GenBank/DDBJ databases">
        <authorList>
            <consortium name="ELIXIR-Norway"/>
            <consortium name="Elixir Norway"/>
        </authorList>
    </citation>
    <scope>NUCLEOTIDE SEQUENCE</scope>
</reference>
<sequence length="150" mass="17474">MANCKRAAHVTNQTYGPDFHANVMTKHMESQHHEKWNKYQALSPFEQLKFFDEIVSRNNTLHQYIEIDGDELTLKIPNAVVDTIIAELLFRPEDEMAALEHDDGEALDPYIVEHVARLIKLKRNALLLFKMDYEVDDDSYIVMIKNVKQS</sequence>
<accession>A0ABP0V107</accession>
<proteinExistence type="predicted"/>
<organism evidence="1 2">
    <name type="scientific">Sphagnum troendelagicum</name>
    <dbReference type="NCBI Taxonomy" id="128251"/>
    <lineage>
        <taxon>Eukaryota</taxon>
        <taxon>Viridiplantae</taxon>
        <taxon>Streptophyta</taxon>
        <taxon>Embryophyta</taxon>
        <taxon>Bryophyta</taxon>
        <taxon>Sphagnophytina</taxon>
        <taxon>Sphagnopsida</taxon>
        <taxon>Sphagnales</taxon>
        <taxon>Sphagnaceae</taxon>
        <taxon>Sphagnum</taxon>
    </lineage>
</organism>
<evidence type="ECO:0000313" key="2">
    <source>
        <dbReference type="Proteomes" id="UP001497512"/>
    </source>
</evidence>
<name>A0ABP0V107_9BRYO</name>